<dbReference type="PANTHER" id="PTHR36451:SF1">
    <property type="entry name" value="OMEGA-HYDROXY-BETA-DIHYDROMENAQUINONE-9 SULFOTRANSFERASE STF3"/>
    <property type="match status" value="1"/>
</dbReference>
<dbReference type="Proteomes" id="UP001300745">
    <property type="component" value="Unassembled WGS sequence"/>
</dbReference>
<protein>
    <submittedName>
        <fullName evidence="2">Sulfotransferase</fullName>
    </submittedName>
</protein>
<evidence type="ECO:0000313" key="2">
    <source>
        <dbReference type="EMBL" id="MCX2940488.1"/>
    </source>
</evidence>
<dbReference type="PANTHER" id="PTHR36451">
    <property type="entry name" value="PAPS-DEPENDENT SULFOTRANSFERASE STF3"/>
    <property type="match status" value="1"/>
</dbReference>
<evidence type="ECO:0000256" key="1">
    <source>
        <dbReference type="SAM" id="Phobius"/>
    </source>
</evidence>
<dbReference type="EMBL" id="JAPJDO010000040">
    <property type="protein sequence ID" value="MCX2940488.1"/>
    <property type="molecule type" value="Genomic_DNA"/>
</dbReference>
<dbReference type="SUPFAM" id="SSF52540">
    <property type="entry name" value="P-loop containing nucleoside triphosphate hydrolases"/>
    <property type="match status" value="1"/>
</dbReference>
<gene>
    <name evidence="2" type="ORF">ORI27_27730</name>
</gene>
<proteinExistence type="predicted"/>
<accession>A0ABT3SLT6</accession>
<keyword evidence="3" id="KW-1185">Reference proteome</keyword>
<reference evidence="2 3" key="1">
    <citation type="submission" date="2022-11" db="EMBL/GenBank/DDBJ databases">
        <title>Mycobacterium sp. nov.</title>
        <authorList>
            <person name="Papic B."/>
            <person name="Spicic S."/>
            <person name="Duvnjak S."/>
        </authorList>
    </citation>
    <scope>NUCLEOTIDE SEQUENCE [LARGE SCALE GENOMIC DNA]</scope>
    <source>
        <strain evidence="2 3">CVI_P4</strain>
    </source>
</reference>
<keyword evidence="1" id="KW-0472">Membrane</keyword>
<feature type="transmembrane region" description="Helical" evidence="1">
    <location>
        <begin position="32"/>
        <end position="58"/>
    </location>
</feature>
<keyword evidence="1" id="KW-0812">Transmembrane</keyword>
<dbReference type="InterPro" id="IPR027417">
    <property type="entry name" value="P-loop_NTPase"/>
</dbReference>
<organism evidence="2 3">
    <name type="scientific">Mycobacterium pinniadriaticum</name>
    <dbReference type="NCBI Taxonomy" id="2994102"/>
    <lineage>
        <taxon>Bacteria</taxon>
        <taxon>Bacillati</taxon>
        <taxon>Actinomycetota</taxon>
        <taxon>Actinomycetes</taxon>
        <taxon>Mycobacteriales</taxon>
        <taxon>Mycobacteriaceae</taxon>
        <taxon>Mycobacterium</taxon>
    </lineage>
</organism>
<dbReference type="Gene3D" id="3.40.50.300">
    <property type="entry name" value="P-loop containing nucleotide triphosphate hydrolases"/>
    <property type="match status" value="1"/>
</dbReference>
<comment type="caution">
    <text evidence="2">The sequence shown here is derived from an EMBL/GenBank/DDBJ whole genome shotgun (WGS) entry which is preliminary data.</text>
</comment>
<sequence>MVGTRFYFDVGNYATMLRLVRAEADRARRRKLLAAFLVGVPLMVTVHAICFALDPLLFPSLRRTEVREPVFSVGHARSGTTYLHRLMAQDKRFSVVLMYEMFFPSLLEKRFLRLLFLADERLFGRRLRSRIDAVEERTFADTNDMHRTGFFAAEEDDFLLTWSLGSGFWIVLFPYLGQLDFYHVDRWSERKRRRMMRFYKECVRRQLALNGGGTHLSKNPTFCGRVEALIETFPDAKFIVPVRNPYETIPSLLKMLQTSWALQGRDDRLITESLRILADQSFDSYHHPLEVLARHPEIRSCVVDYRELVGQPAATMRRVYDELNLEMAPEVAAAIDASRGQGHETTHRYSLDEFGLDPQEIHLRLADLFERFGWDDEAEEGEHTGVN</sequence>
<keyword evidence="1" id="KW-1133">Transmembrane helix</keyword>
<dbReference type="RefSeq" id="WP_266000284.1">
    <property type="nucleotide sequence ID" value="NZ_JAPJDN010000040.1"/>
</dbReference>
<name>A0ABT3SLT6_9MYCO</name>
<dbReference type="InterPro" id="IPR052736">
    <property type="entry name" value="Stf3_sulfotransferase"/>
</dbReference>
<dbReference type="Pfam" id="PF13469">
    <property type="entry name" value="Sulfotransfer_3"/>
    <property type="match status" value="1"/>
</dbReference>
<evidence type="ECO:0000313" key="3">
    <source>
        <dbReference type="Proteomes" id="UP001300745"/>
    </source>
</evidence>